<dbReference type="PANTHER" id="PTHR43826:SF3">
    <property type="entry name" value="GLUCOSE-6-PHOSPHATE EXCHANGER SLC37A4"/>
    <property type="match status" value="1"/>
</dbReference>
<dbReference type="InterPro" id="IPR036259">
    <property type="entry name" value="MFS_trans_sf"/>
</dbReference>
<sequence>MHTSLEVGVRVTISPSESSTTTPGAGAGTLLRRAWLVWSVAAACYFVALFHRASLAVAADAALARFGAGPAALSVLSALQLGIYLALQIPAGVLADRIGPRRVITVATLALAAGSAVFAISASLVGGLAGRALIGLGDAFLFTNVLRLAAHWFPADRFGRVAALTGLVGGVGQLAATAPLATSLRVLGWLGTFLGAAALTAMLAVLAWAAVRDRPENSGHGGAGERPSTSPEAEPVRAALRGVVGTSGTWHSFWVHFVMMGQFVAVTVLWGPPWLMRAQGYGAAAAGNWVLLCVAGFLVGAWLCGQFVAGRALRRERFVLALSVLLVAVWATVIGWSGVIPAALLAVLLVLIGFGGGAAMLAFDGARAANAVHRSGLAVGTANMGGFTAAVLIQLAVGGVLRLTEGLPADPSYRLAYVPVLLLVVLGMFGQARQSRRVWRDSRG</sequence>
<dbReference type="GO" id="GO:0061513">
    <property type="term" value="F:glucose 6-phosphate:phosphate antiporter activity"/>
    <property type="evidence" value="ECO:0007669"/>
    <property type="project" value="TreeGrafter"/>
</dbReference>
<dbReference type="GO" id="GO:0035435">
    <property type="term" value="P:phosphate ion transmembrane transport"/>
    <property type="evidence" value="ECO:0007669"/>
    <property type="project" value="TreeGrafter"/>
</dbReference>
<dbReference type="EMBL" id="CP022752">
    <property type="protein sequence ID" value="ASU78598.1"/>
    <property type="molecule type" value="Genomic_DNA"/>
</dbReference>
<dbReference type="KEGG" id="aey:CDG81_10255"/>
<comment type="subcellular location">
    <subcellularLocation>
        <location evidence="1">Cell membrane</location>
        <topology evidence="1">Multi-pass membrane protein</topology>
    </subcellularLocation>
</comment>
<feature type="transmembrane region" description="Helical" evidence="5">
    <location>
        <begin position="413"/>
        <end position="430"/>
    </location>
</feature>
<feature type="domain" description="Major facilitator superfamily (MFS) profile" evidence="6">
    <location>
        <begin position="37"/>
        <end position="435"/>
    </location>
</feature>
<dbReference type="AlphaFoldDB" id="A0A223RRV6"/>
<feature type="transmembrane region" description="Helical" evidence="5">
    <location>
        <begin position="375"/>
        <end position="401"/>
    </location>
</feature>
<dbReference type="GO" id="GO:0005886">
    <property type="term" value="C:plasma membrane"/>
    <property type="evidence" value="ECO:0007669"/>
    <property type="project" value="UniProtKB-SubCell"/>
</dbReference>
<feature type="transmembrane region" description="Helical" evidence="5">
    <location>
        <begin position="187"/>
        <end position="211"/>
    </location>
</feature>
<dbReference type="InterPro" id="IPR051337">
    <property type="entry name" value="OPA_Antiporter"/>
</dbReference>
<reference evidence="7 8" key="1">
    <citation type="submission" date="2017-08" db="EMBL/GenBank/DDBJ databases">
        <title>The complete genome sequence of moderately halophilic actinomycete Actinopolyspora erythraea YIM 90600, the producer of novel erythromycin, novel actinopolysporins A-C and tubercidin.</title>
        <authorList>
            <person name="Yin M."/>
            <person name="Tang S."/>
        </authorList>
    </citation>
    <scope>NUCLEOTIDE SEQUENCE [LARGE SCALE GENOMIC DNA]</scope>
    <source>
        <strain evidence="7 8">YIM 90600</strain>
    </source>
</reference>
<feature type="transmembrane region" description="Helical" evidence="5">
    <location>
        <begin position="342"/>
        <end position="363"/>
    </location>
</feature>
<evidence type="ECO:0000256" key="4">
    <source>
        <dbReference type="ARBA" id="ARBA00023136"/>
    </source>
</evidence>
<keyword evidence="4 5" id="KW-0472">Membrane</keyword>
<feature type="transmembrane region" description="Helical" evidence="5">
    <location>
        <begin position="35"/>
        <end position="59"/>
    </location>
</feature>
<dbReference type="InterPro" id="IPR020846">
    <property type="entry name" value="MFS_dom"/>
</dbReference>
<dbReference type="Gene3D" id="1.20.1250.20">
    <property type="entry name" value="MFS general substrate transporter like domains"/>
    <property type="match status" value="1"/>
</dbReference>
<evidence type="ECO:0000313" key="7">
    <source>
        <dbReference type="EMBL" id="ASU78598.1"/>
    </source>
</evidence>
<feature type="transmembrane region" description="Helical" evidence="5">
    <location>
        <begin position="128"/>
        <end position="149"/>
    </location>
</feature>
<feature type="transmembrane region" description="Helical" evidence="5">
    <location>
        <begin position="161"/>
        <end position="181"/>
    </location>
</feature>
<keyword evidence="2 5" id="KW-0812">Transmembrane</keyword>
<feature type="transmembrane region" description="Helical" evidence="5">
    <location>
        <begin position="103"/>
        <end position="122"/>
    </location>
</feature>
<feature type="transmembrane region" description="Helical" evidence="5">
    <location>
        <begin position="317"/>
        <end position="336"/>
    </location>
</feature>
<gene>
    <name evidence="7" type="ORF">CDG81_10255</name>
</gene>
<dbReference type="PANTHER" id="PTHR43826">
    <property type="entry name" value="GLUCOSE-6-PHOSPHATE EXCHANGER SLC37A4"/>
    <property type="match status" value="1"/>
</dbReference>
<dbReference type="Pfam" id="PF07690">
    <property type="entry name" value="MFS_1"/>
    <property type="match status" value="1"/>
</dbReference>
<evidence type="ECO:0000256" key="1">
    <source>
        <dbReference type="ARBA" id="ARBA00004651"/>
    </source>
</evidence>
<evidence type="ECO:0000313" key="8">
    <source>
        <dbReference type="Proteomes" id="UP000215043"/>
    </source>
</evidence>
<evidence type="ECO:0000256" key="2">
    <source>
        <dbReference type="ARBA" id="ARBA00022692"/>
    </source>
</evidence>
<dbReference type="Proteomes" id="UP000215043">
    <property type="component" value="Chromosome"/>
</dbReference>
<proteinExistence type="predicted"/>
<dbReference type="RefSeq" id="WP_084134019.1">
    <property type="nucleotide sequence ID" value="NZ_CP022752.1"/>
</dbReference>
<dbReference type="SUPFAM" id="SSF103473">
    <property type="entry name" value="MFS general substrate transporter"/>
    <property type="match status" value="1"/>
</dbReference>
<evidence type="ECO:0000256" key="5">
    <source>
        <dbReference type="SAM" id="Phobius"/>
    </source>
</evidence>
<dbReference type="CDD" id="cd06174">
    <property type="entry name" value="MFS"/>
    <property type="match status" value="1"/>
</dbReference>
<dbReference type="InterPro" id="IPR011701">
    <property type="entry name" value="MFS"/>
</dbReference>
<dbReference type="PROSITE" id="PS50850">
    <property type="entry name" value="MFS"/>
    <property type="match status" value="1"/>
</dbReference>
<protein>
    <submittedName>
        <fullName evidence="7">MFS transporter</fullName>
    </submittedName>
</protein>
<feature type="transmembrane region" description="Helical" evidence="5">
    <location>
        <begin position="253"/>
        <end position="271"/>
    </location>
</feature>
<feature type="transmembrane region" description="Helical" evidence="5">
    <location>
        <begin position="71"/>
        <end position="91"/>
    </location>
</feature>
<evidence type="ECO:0000259" key="6">
    <source>
        <dbReference type="PROSITE" id="PS50850"/>
    </source>
</evidence>
<organism evidence="7 8">
    <name type="scientific">Actinopolyspora erythraea</name>
    <dbReference type="NCBI Taxonomy" id="414996"/>
    <lineage>
        <taxon>Bacteria</taxon>
        <taxon>Bacillati</taxon>
        <taxon>Actinomycetota</taxon>
        <taxon>Actinomycetes</taxon>
        <taxon>Actinopolysporales</taxon>
        <taxon>Actinopolysporaceae</taxon>
        <taxon>Actinopolyspora</taxon>
    </lineage>
</organism>
<feature type="transmembrane region" description="Helical" evidence="5">
    <location>
        <begin position="283"/>
        <end position="305"/>
    </location>
</feature>
<name>A0A223RRV6_9ACTN</name>
<evidence type="ECO:0000256" key="3">
    <source>
        <dbReference type="ARBA" id="ARBA00022989"/>
    </source>
</evidence>
<accession>A0A223RRV6</accession>
<keyword evidence="3 5" id="KW-1133">Transmembrane helix</keyword>
<dbReference type="OrthoDB" id="4332123at2"/>